<evidence type="ECO:0000256" key="1">
    <source>
        <dbReference type="SAM" id="SignalP"/>
    </source>
</evidence>
<reference evidence="2" key="1">
    <citation type="journal article" date="2021" name="PeerJ">
        <title>Extensive microbial diversity within the chicken gut microbiome revealed by metagenomics and culture.</title>
        <authorList>
            <person name="Gilroy R."/>
            <person name="Ravi A."/>
            <person name="Getino M."/>
            <person name="Pursley I."/>
            <person name="Horton D.L."/>
            <person name="Alikhan N.F."/>
            <person name="Baker D."/>
            <person name="Gharbi K."/>
            <person name="Hall N."/>
            <person name="Watson M."/>
            <person name="Adriaenssens E.M."/>
            <person name="Foster-Nyarko E."/>
            <person name="Jarju S."/>
            <person name="Secka A."/>
            <person name="Antonio M."/>
            <person name="Oren A."/>
            <person name="Chaudhuri R.R."/>
            <person name="La Ragione R."/>
            <person name="Hildebrand F."/>
            <person name="Pallen M.J."/>
        </authorList>
    </citation>
    <scope>NUCLEOTIDE SEQUENCE</scope>
    <source>
        <strain evidence="2">G4-2901</strain>
    </source>
</reference>
<dbReference type="Pfam" id="PF16115">
    <property type="entry name" value="DUF4831"/>
    <property type="match status" value="1"/>
</dbReference>
<organism evidence="2 3">
    <name type="scientific">Candidatus Phocaeicola faecigallinarum</name>
    <dbReference type="NCBI Taxonomy" id="2838732"/>
    <lineage>
        <taxon>Bacteria</taxon>
        <taxon>Pseudomonadati</taxon>
        <taxon>Bacteroidota</taxon>
        <taxon>Bacteroidia</taxon>
        <taxon>Bacteroidales</taxon>
        <taxon>Bacteroidaceae</taxon>
        <taxon>Phocaeicola</taxon>
    </lineage>
</organism>
<dbReference type="AlphaFoldDB" id="A0A948TE18"/>
<gene>
    <name evidence="2" type="ORF">H9777_13605</name>
</gene>
<keyword evidence="1" id="KW-0732">Signal</keyword>
<dbReference type="Proteomes" id="UP000783796">
    <property type="component" value="Unassembled WGS sequence"/>
</dbReference>
<comment type="caution">
    <text evidence="2">The sequence shown here is derived from an EMBL/GenBank/DDBJ whole genome shotgun (WGS) entry which is preliminary data.</text>
</comment>
<evidence type="ECO:0000313" key="3">
    <source>
        <dbReference type="Proteomes" id="UP000783796"/>
    </source>
</evidence>
<feature type="signal peptide" evidence="1">
    <location>
        <begin position="1"/>
        <end position="21"/>
    </location>
</feature>
<accession>A0A948TE18</accession>
<proteinExistence type="predicted"/>
<dbReference type="InterPro" id="IPR032265">
    <property type="entry name" value="DUF4831"/>
</dbReference>
<sequence>MSKKGIIAMAMLAATYWTANAQSVDYYIPREGEGIAYFLPKTAVEVNVIATRVKYTPGDFCQYANRYLRINNVTSEPSTDWEIKKIEVRTIGVPDSTKAYIIKLSDKSVMSDIEVNDNGIIKAINTSAPKTVSADYILEKSQPSEDGRKYMTEEILSAGSTAKMAELTAKEIYNIRESKNLILRGQADTMPKDGASLKLIMDNLDKQEKALTEMFTGKKVTEDKLFTAVITPENNITEGTVLRFSKKLGILSSDNLAGEPIYIKVESLSPMQITAQSEDNDKKKKKAPKGILYNIPGKGSVTITFKGKSIFEDNNLMFAQFGNTELLVDDLFNKKVSTRVIFDTVTGGIKKIDKD</sequence>
<feature type="chain" id="PRO_5037345797" evidence="1">
    <location>
        <begin position="22"/>
        <end position="355"/>
    </location>
</feature>
<name>A0A948TE18_9BACT</name>
<reference evidence="2" key="2">
    <citation type="submission" date="2021-04" db="EMBL/GenBank/DDBJ databases">
        <authorList>
            <person name="Gilroy R."/>
        </authorList>
    </citation>
    <scope>NUCLEOTIDE SEQUENCE</scope>
    <source>
        <strain evidence="2">G4-2901</strain>
    </source>
</reference>
<dbReference type="EMBL" id="JAHLFW010000111">
    <property type="protein sequence ID" value="MBU3839313.1"/>
    <property type="molecule type" value="Genomic_DNA"/>
</dbReference>
<protein>
    <submittedName>
        <fullName evidence="2">DUF4831 family protein</fullName>
    </submittedName>
</protein>
<evidence type="ECO:0000313" key="2">
    <source>
        <dbReference type="EMBL" id="MBU3839313.1"/>
    </source>
</evidence>